<gene>
    <name evidence="1" type="ORF">SDC9_36651</name>
</gene>
<accession>A0A644VH78</accession>
<proteinExistence type="predicted"/>
<protein>
    <recommendedName>
        <fullName evidence="2">PrcB C-terminal domain-containing protein</fullName>
    </recommendedName>
</protein>
<name>A0A644VH78_9ZZZZ</name>
<dbReference type="EMBL" id="VSSQ01000308">
    <property type="protein sequence ID" value="MPL90597.1"/>
    <property type="molecule type" value="Genomic_DNA"/>
</dbReference>
<dbReference type="AlphaFoldDB" id="A0A644VH78"/>
<evidence type="ECO:0000313" key="1">
    <source>
        <dbReference type="EMBL" id="MPL90597.1"/>
    </source>
</evidence>
<organism evidence="1">
    <name type="scientific">bioreactor metagenome</name>
    <dbReference type="NCBI Taxonomy" id="1076179"/>
    <lineage>
        <taxon>unclassified sequences</taxon>
        <taxon>metagenomes</taxon>
        <taxon>ecological metagenomes</taxon>
    </lineage>
</organism>
<evidence type="ECO:0008006" key="2">
    <source>
        <dbReference type="Google" id="ProtNLM"/>
    </source>
</evidence>
<reference evidence="1" key="1">
    <citation type="submission" date="2019-08" db="EMBL/GenBank/DDBJ databases">
        <authorList>
            <person name="Kucharzyk K."/>
            <person name="Murdoch R.W."/>
            <person name="Higgins S."/>
            <person name="Loffler F."/>
        </authorList>
    </citation>
    <scope>NUCLEOTIDE SEQUENCE</scope>
</reference>
<comment type="caution">
    <text evidence="1">The sequence shown here is derived from an EMBL/GenBank/DDBJ whole genome shotgun (WGS) entry which is preliminary data.</text>
</comment>
<sequence>MTPFLFMMIGMEACEDKNEIYPDATIVKELPKITAIGDHTKSVAIRSQKELEDVFSKDELKRFEDLQQIDFSKYMLLLGYGTYPNEVSNMEHSFSKTGTNTYTYLLKITGDATRPEAFRYGILVGKLPKSAKVIFKIEELYLEN</sequence>